<evidence type="ECO:0000313" key="3">
    <source>
        <dbReference type="Proteomes" id="UP000570474"/>
    </source>
</evidence>
<comment type="caution">
    <text evidence="2">The sequence shown here is derived from an EMBL/GenBank/DDBJ whole genome shotgun (WGS) entry which is preliminary data.</text>
</comment>
<gene>
    <name evidence="2" type="ORF">HGH92_00680</name>
</gene>
<feature type="region of interest" description="Disordered" evidence="1">
    <location>
        <begin position="1"/>
        <end position="28"/>
    </location>
</feature>
<organism evidence="2 3">
    <name type="scientific">Chitinophaga varians</name>
    <dbReference type="NCBI Taxonomy" id="2202339"/>
    <lineage>
        <taxon>Bacteria</taxon>
        <taxon>Pseudomonadati</taxon>
        <taxon>Bacteroidota</taxon>
        <taxon>Chitinophagia</taxon>
        <taxon>Chitinophagales</taxon>
        <taxon>Chitinophagaceae</taxon>
        <taxon>Chitinophaga</taxon>
    </lineage>
</organism>
<evidence type="ECO:0000256" key="1">
    <source>
        <dbReference type="SAM" id="MobiDB-lite"/>
    </source>
</evidence>
<evidence type="ECO:0000313" key="2">
    <source>
        <dbReference type="EMBL" id="NLR62805.1"/>
    </source>
</evidence>
<dbReference type="Proteomes" id="UP000570474">
    <property type="component" value="Unassembled WGS sequence"/>
</dbReference>
<feature type="compositionally biased region" description="Polar residues" evidence="1">
    <location>
        <begin position="16"/>
        <end position="27"/>
    </location>
</feature>
<dbReference type="RefSeq" id="WP_168868852.1">
    <property type="nucleotide sequence ID" value="NZ_JABAIA010000001.1"/>
</dbReference>
<dbReference type="AlphaFoldDB" id="A0A847RQ34"/>
<sequence>MHPSLAASGLIPEQRQGGQSNTSYSRHTANHGASVALYEAARRRLLDVNQWQLLTGPLGASFQLVNTNGEAVDRFAHQGDYIRINLPGPGNRTGQGFDWVQVEQISSQGDAYTGMRVRPLPLPHGADRETAHFFKRYATSSFIVEKNGLTVKASVYGRNEIPNTGVRGLLDKIRNLFISIGAILGLSKAQWGGLVRGIIEG</sequence>
<name>A0A847RQ34_9BACT</name>
<proteinExistence type="predicted"/>
<protein>
    <submittedName>
        <fullName evidence="2">Uncharacterized protein</fullName>
    </submittedName>
</protein>
<keyword evidence="3" id="KW-1185">Reference proteome</keyword>
<accession>A0A847RQ34</accession>
<reference evidence="2 3" key="1">
    <citation type="submission" date="2020-04" db="EMBL/GenBank/DDBJ databases">
        <authorList>
            <person name="Yin C."/>
        </authorList>
    </citation>
    <scope>NUCLEOTIDE SEQUENCE [LARGE SCALE GENOMIC DNA]</scope>
    <source>
        <strain evidence="2 3">Ae27</strain>
    </source>
</reference>
<dbReference type="EMBL" id="JABAIA010000001">
    <property type="protein sequence ID" value="NLR62805.1"/>
    <property type="molecule type" value="Genomic_DNA"/>
</dbReference>